<evidence type="ECO:0000313" key="1">
    <source>
        <dbReference type="EMBL" id="SFV17861.1"/>
    </source>
</evidence>
<dbReference type="EMBL" id="FPBO01000078">
    <property type="protein sequence ID" value="SFV17861.1"/>
    <property type="molecule type" value="Genomic_DNA"/>
</dbReference>
<proteinExistence type="predicted"/>
<accession>A0A1I7M7E8</accession>
<organism evidence="1 2">
    <name type="scientific">Pseudoduganella namucuonensis</name>
    <dbReference type="NCBI Taxonomy" id="1035707"/>
    <lineage>
        <taxon>Bacteria</taxon>
        <taxon>Pseudomonadati</taxon>
        <taxon>Pseudomonadota</taxon>
        <taxon>Betaproteobacteria</taxon>
        <taxon>Burkholderiales</taxon>
        <taxon>Oxalobacteraceae</taxon>
        <taxon>Telluria group</taxon>
        <taxon>Pseudoduganella</taxon>
    </lineage>
</organism>
<gene>
    <name evidence="1" type="ORF">SAMN05216552_10781</name>
</gene>
<dbReference type="AlphaFoldDB" id="A0A1I7M7E8"/>
<name>A0A1I7M7E8_9BURK</name>
<reference evidence="2" key="1">
    <citation type="submission" date="2016-10" db="EMBL/GenBank/DDBJ databases">
        <authorList>
            <person name="Varghese N."/>
            <person name="Submissions S."/>
        </authorList>
    </citation>
    <scope>NUCLEOTIDE SEQUENCE [LARGE SCALE GENOMIC DNA]</scope>
    <source>
        <strain evidence="2">CGMCC 1.11014</strain>
    </source>
</reference>
<protein>
    <submittedName>
        <fullName evidence="1">Uncharacterized protein</fullName>
    </submittedName>
</protein>
<keyword evidence="2" id="KW-1185">Reference proteome</keyword>
<evidence type="ECO:0000313" key="2">
    <source>
        <dbReference type="Proteomes" id="UP000199391"/>
    </source>
</evidence>
<dbReference type="Proteomes" id="UP000199391">
    <property type="component" value="Unassembled WGS sequence"/>
</dbReference>
<sequence length="40" mass="4569">LFLMYGQGHLDPEQNCDELEKFARLVAPRFSNKDSEGTLV</sequence>
<feature type="non-terminal residue" evidence="1">
    <location>
        <position position="1"/>
    </location>
</feature>